<dbReference type="InterPro" id="IPR021622">
    <property type="entry name" value="Afadin/alpha-actinin-bd"/>
</dbReference>
<dbReference type="InterPro" id="IPR052300">
    <property type="entry name" value="Adhesion_Centrosome_assoc"/>
</dbReference>
<keyword evidence="8" id="KW-0206">Cytoskeleton</keyword>
<evidence type="ECO:0000256" key="1">
    <source>
        <dbReference type="ARBA" id="ARBA00004282"/>
    </source>
</evidence>
<keyword evidence="7 9" id="KW-0175">Coiled coil</keyword>
<organism evidence="12">
    <name type="scientific">Naegleria gruberi</name>
    <name type="common">Amoeba</name>
    <dbReference type="NCBI Taxonomy" id="5762"/>
    <lineage>
        <taxon>Eukaryota</taxon>
        <taxon>Discoba</taxon>
        <taxon>Heterolobosea</taxon>
        <taxon>Tetramitia</taxon>
        <taxon>Eutetramitia</taxon>
        <taxon>Vahlkampfiidae</taxon>
        <taxon>Naegleria</taxon>
    </lineage>
</organism>
<gene>
    <name evidence="11" type="ORF">NAEGRDRAFT_48332</name>
</gene>
<dbReference type="OrthoDB" id="312015at2759"/>
<dbReference type="EMBL" id="GG738862">
    <property type="protein sequence ID" value="EFC45587.1"/>
    <property type="molecule type" value="Genomic_DNA"/>
</dbReference>
<comment type="subcellular location">
    <subcellularLocation>
        <location evidence="1">Cell junction</location>
    </subcellularLocation>
    <subcellularLocation>
        <location evidence="2">Cytoplasm</location>
        <location evidence="2">Cytoskeleton</location>
        <location evidence="2">Microtubule organizing center</location>
        <location evidence="2">Centrosome</location>
    </subcellularLocation>
</comment>
<evidence type="ECO:0000313" key="11">
    <source>
        <dbReference type="EMBL" id="EFC45587.1"/>
    </source>
</evidence>
<keyword evidence="12" id="KW-1185">Reference proteome</keyword>
<evidence type="ECO:0000313" key="12">
    <source>
        <dbReference type="Proteomes" id="UP000006671"/>
    </source>
</evidence>
<proteinExistence type="inferred from homology"/>
<dbReference type="VEuPathDB" id="AmoebaDB:NAEGRDRAFT_48332"/>
<feature type="coiled-coil region" evidence="9">
    <location>
        <begin position="331"/>
        <end position="365"/>
    </location>
</feature>
<reference evidence="11 12" key="1">
    <citation type="journal article" date="2010" name="Cell">
        <title>The genome of Naegleria gruberi illuminates early eukaryotic versatility.</title>
        <authorList>
            <person name="Fritz-Laylin L.K."/>
            <person name="Prochnik S.E."/>
            <person name="Ginger M.L."/>
            <person name="Dacks J.B."/>
            <person name="Carpenter M.L."/>
            <person name="Field M.C."/>
            <person name="Kuo A."/>
            <person name="Paredez A."/>
            <person name="Chapman J."/>
            <person name="Pham J."/>
            <person name="Shu S."/>
            <person name="Neupane R."/>
            <person name="Cipriano M."/>
            <person name="Mancuso J."/>
            <person name="Tu H."/>
            <person name="Salamov A."/>
            <person name="Lindquist E."/>
            <person name="Shapiro H."/>
            <person name="Lucas S."/>
            <person name="Grigoriev I.V."/>
            <person name="Cande W.Z."/>
            <person name="Fulton C."/>
            <person name="Rokhsar D.S."/>
            <person name="Dawson S.C."/>
        </authorList>
    </citation>
    <scope>NUCLEOTIDE SEQUENCE [LARGE SCALE GENOMIC DNA]</scope>
    <source>
        <strain evidence="11 12">NEG-M</strain>
    </source>
</reference>
<comment type="similarity">
    <text evidence="3">Belongs to the ADIP family.</text>
</comment>
<evidence type="ECO:0000256" key="9">
    <source>
        <dbReference type="SAM" id="Coils"/>
    </source>
</evidence>
<evidence type="ECO:0000256" key="5">
    <source>
        <dbReference type="ARBA" id="ARBA00022889"/>
    </source>
</evidence>
<evidence type="ECO:0000256" key="10">
    <source>
        <dbReference type="SAM" id="MobiDB-lite"/>
    </source>
</evidence>
<keyword evidence="4" id="KW-0963">Cytoplasm</keyword>
<evidence type="ECO:0000256" key="3">
    <source>
        <dbReference type="ARBA" id="ARBA00009291"/>
    </source>
</evidence>
<feature type="compositionally biased region" description="Polar residues" evidence="10">
    <location>
        <begin position="470"/>
        <end position="486"/>
    </location>
</feature>
<dbReference type="GO" id="GO:0035735">
    <property type="term" value="P:intraciliary transport involved in cilium assembly"/>
    <property type="evidence" value="ECO:0007669"/>
    <property type="project" value="TreeGrafter"/>
</dbReference>
<sequence>MFHDDDDEDVFDTAGINSQPMMSNNSFLNSGQHNVLNNTMNNNNNLDNSKLNNSRFTHQTSNFNNTSKSSMYGGGLPSSQPFANTSFKSYSMNKPTGIFLSNREQLPQCMEYINNKISNTMALLPLMSFYSEANAMNSFRLDFNNSDNDIFVVNVLYYLLKEREDDSASKVTLQDKVKRLQCDQSALQLNNNKLEQKIVELQKLYNLEQQKHTTLQKESRMKLKKLETAKTALESQNKNIQQKCDQYEHNLIKMEKEMDKLKQQMTHKLNMLLNMNLYGSNLNSSKVDVINQTNHPAISSPAITLSPHHNKSFAWKHGLERNEDILYQNVVEAFKDEKQEILAENQQLKRSLKQLNGELNNLRQQYSITAPLFDSLKDGQFELPYHLAQEEIESAIRDKIQDISNIMGKSSHLGGGGGMHSLDADVDDIDLTDPVSVKIALDSLRNQCNEYRRQLNSRLEHYPFQHTFSTASLGQNRSESSPTFPTNIPRLHTDDQNLEQLMLDTNEIPLDEDVAVSAHSITTNYNFL</sequence>
<dbReference type="GO" id="GO:0036064">
    <property type="term" value="C:ciliary basal body"/>
    <property type="evidence" value="ECO:0007669"/>
    <property type="project" value="TreeGrafter"/>
</dbReference>
<evidence type="ECO:0000256" key="8">
    <source>
        <dbReference type="ARBA" id="ARBA00023212"/>
    </source>
</evidence>
<name>D2VC31_NAEGR</name>
<dbReference type="PANTHER" id="PTHR46507">
    <property type="entry name" value="AFADIN- AND ALPHA-ACTININ-BINDING PROTEIN"/>
    <property type="match status" value="1"/>
</dbReference>
<keyword evidence="5" id="KW-0130">Cell adhesion</keyword>
<evidence type="ECO:0000256" key="4">
    <source>
        <dbReference type="ARBA" id="ARBA00022490"/>
    </source>
</evidence>
<dbReference type="PANTHER" id="PTHR46507:SF4">
    <property type="entry name" value="SSX FAMILY MEMBER 2 INTERACTING PROTEIN"/>
    <property type="match status" value="1"/>
</dbReference>
<dbReference type="RefSeq" id="XP_002678331.1">
    <property type="nucleotide sequence ID" value="XM_002678285.1"/>
</dbReference>
<protein>
    <submittedName>
        <fullName evidence="11">Predicted protein</fullName>
    </submittedName>
</protein>
<feature type="region of interest" description="Disordered" evidence="10">
    <location>
        <begin position="470"/>
        <end position="489"/>
    </location>
</feature>
<dbReference type="KEGG" id="ngr:NAEGRDRAFT_48332"/>
<evidence type="ECO:0000256" key="7">
    <source>
        <dbReference type="ARBA" id="ARBA00023054"/>
    </source>
</evidence>
<dbReference type="GO" id="GO:0070161">
    <property type="term" value="C:anchoring junction"/>
    <property type="evidence" value="ECO:0007669"/>
    <property type="project" value="UniProtKB-SubCell"/>
</dbReference>
<dbReference type="Pfam" id="PF11559">
    <property type="entry name" value="ADIP"/>
    <property type="match status" value="1"/>
</dbReference>
<dbReference type="GO" id="GO:0034451">
    <property type="term" value="C:centriolar satellite"/>
    <property type="evidence" value="ECO:0007669"/>
    <property type="project" value="TreeGrafter"/>
</dbReference>
<dbReference type="AlphaFoldDB" id="D2VC31"/>
<evidence type="ECO:0000256" key="6">
    <source>
        <dbReference type="ARBA" id="ARBA00022949"/>
    </source>
</evidence>
<feature type="coiled-coil region" evidence="9">
    <location>
        <begin position="177"/>
        <end position="271"/>
    </location>
</feature>
<accession>D2VC31</accession>
<dbReference type="GO" id="GO:0007155">
    <property type="term" value="P:cell adhesion"/>
    <property type="evidence" value="ECO:0007669"/>
    <property type="project" value="UniProtKB-KW"/>
</dbReference>
<dbReference type="InParanoid" id="D2VC31"/>
<dbReference type="GeneID" id="8858776"/>
<evidence type="ECO:0000256" key="2">
    <source>
        <dbReference type="ARBA" id="ARBA00004300"/>
    </source>
</evidence>
<dbReference type="Proteomes" id="UP000006671">
    <property type="component" value="Unassembled WGS sequence"/>
</dbReference>
<keyword evidence="6" id="KW-0965">Cell junction</keyword>